<evidence type="ECO:0000256" key="1">
    <source>
        <dbReference type="SAM" id="MobiDB-lite"/>
    </source>
</evidence>
<feature type="compositionally biased region" description="Basic and acidic residues" evidence="1">
    <location>
        <begin position="145"/>
        <end position="160"/>
    </location>
</feature>
<organism evidence="2 3">
    <name type="scientific">Coniella lustricola</name>
    <dbReference type="NCBI Taxonomy" id="2025994"/>
    <lineage>
        <taxon>Eukaryota</taxon>
        <taxon>Fungi</taxon>
        <taxon>Dikarya</taxon>
        <taxon>Ascomycota</taxon>
        <taxon>Pezizomycotina</taxon>
        <taxon>Sordariomycetes</taxon>
        <taxon>Sordariomycetidae</taxon>
        <taxon>Diaporthales</taxon>
        <taxon>Schizoparmaceae</taxon>
        <taxon>Coniella</taxon>
    </lineage>
</organism>
<feature type="region of interest" description="Disordered" evidence="1">
    <location>
        <begin position="38"/>
        <end position="166"/>
    </location>
</feature>
<feature type="compositionally biased region" description="Basic and acidic residues" evidence="1">
    <location>
        <begin position="51"/>
        <end position="68"/>
    </location>
</feature>
<evidence type="ECO:0000313" key="3">
    <source>
        <dbReference type="Proteomes" id="UP000241462"/>
    </source>
</evidence>
<dbReference type="Proteomes" id="UP000241462">
    <property type="component" value="Unassembled WGS sequence"/>
</dbReference>
<dbReference type="AlphaFoldDB" id="A0A2T3ABS6"/>
<reference evidence="2 3" key="1">
    <citation type="journal article" date="2018" name="Mycol. Prog.">
        <title>Coniella lustricola, a new species from submerged detritus.</title>
        <authorList>
            <person name="Raudabaugh D.B."/>
            <person name="Iturriaga T."/>
            <person name="Carver A."/>
            <person name="Mondo S."/>
            <person name="Pangilinan J."/>
            <person name="Lipzen A."/>
            <person name="He G."/>
            <person name="Amirebrahimi M."/>
            <person name="Grigoriev I.V."/>
            <person name="Miller A.N."/>
        </authorList>
    </citation>
    <scope>NUCLEOTIDE SEQUENCE [LARGE SCALE GENOMIC DNA]</scope>
    <source>
        <strain evidence="2 3">B22-T-1</strain>
    </source>
</reference>
<sequence>MLPGESGVIGLALRLPQPHPVAAAIVAVFISQYQASPNSQVGHRGLRGHRDRLDRLDLRDRPSPRPRDLQGLQGLRGLRGRQDRPSLRRQVEDHQDHRRHHIHSCSTRSSSRNHRPLHHACSPSSVPQLSIQGNSDQPCSAPAYMKERKTQDHFSEEQGEHLQAAC</sequence>
<name>A0A2T3ABS6_9PEZI</name>
<keyword evidence="3" id="KW-1185">Reference proteome</keyword>
<feature type="compositionally biased region" description="Basic and acidic residues" evidence="1">
    <location>
        <begin position="80"/>
        <end position="96"/>
    </location>
</feature>
<dbReference type="InParanoid" id="A0A2T3ABS6"/>
<proteinExistence type="predicted"/>
<gene>
    <name evidence="2" type="ORF">BD289DRAFT_210173</name>
</gene>
<evidence type="ECO:0000313" key="2">
    <source>
        <dbReference type="EMBL" id="PSR90610.1"/>
    </source>
</evidence>
<protein>
    <submittedName>
        <fullName evidence="2">Uncharacterized protein</fullName>
    </submittedName>
</protein>
<dbReference type="EMBL" id="KZ678417">
    <property type="protein sequence ID" value="PSR90610.1"/>
    <property type="molecule type" value="Genomic_DNA"/>
</dbReference>
<accession>A0A2T3ABS6</accession>
<feature type="compositionally biased region" description="Polar residues" evidence="1">
    <location>
        <begin position="122"/>
        <end position="138"/>
    </location>
</feature>